<dbReference type="GO" id="GO:0016853">
    <property type="term" value="F:isomerase activity"/>
    <property type="evidence" value="ECO:0007669"/>
    <property type="project" value="UniProtKB-KW"/>
</dbReference>
<keyword evidence="5 13" id="KW-0548">Nucleotidyltransferase</keyword>
<dbReference type="EC" id="2.7.7.13" evidence="3"/>
<dbReference type="GO" id="GO:0004475">
    <property type="term" value="F:mannose-1-phosphate guanylyltransferase (GTP) activity"/>
    <property type="evidence" value="ECO:0007669"/>
    <property type="project" value="UniProtKB-EC"/>
</dbReference>
<evidence type="ECO:0000256" key="5">
    <source>
        <dbReference type="ARBA" id="ARBA00022695"/>
    </source>
</evidence>
<keyword evidence="14" id="KW-1185">Reference proteome</keyword>
<evidence type="ECO:0000259" key="11">
    <source>
        <dbReference type="Pfam" id="PF01050"/>
    </source>
</evidence>
<evidence type="ECO:0000256" key="1">
    <source>
        <dbReference type="ARBA" id="ARBA00004823"/>
    </source>
</evidence>
<dbReference type="UniPathway" id="UPA00126">
    <property type="reaction ID" value="UER00930"/>
</dbReference>
<evidence type="ECO:0000259" key="12">
    <source>
        <dbReference type="Pfam" id="PF22640"/>
    </source>
</evidence>
<dbReference type="NCBIfam" id="TIGR01479">
    <property type="entry name" value="GMP_PMI"/>
    <property type="match status" value="1"/>
</dbReference>
<dbReference type="EMBL" id="NRJF01000197">
    <property type="protein sequence ID" value="RIY33360.1"/>
    <property type="molecule type" value="Genomic_DNA"/>
</dbReference>
<dbReference type="InterPro" id="IPR011051">
    <property type="entry name" value="RmlC_Cupin_sf"/>
</dbReference>
<keyword evidence="4 13" id="KW-0808">Transferase</keyword>
<dbReference type="CDD" id="cd02213">
    <property type="entry name" value="cupin_PMI_typeII_C"/>
    <property type="match status" value="1"/>
</dbReference>
<dbReference type="Pfam" id="PF01050">
    <property type="entry name" value="MannoseP_isomer"/>
    <property type="match status" value="1"/>
</dbReference>
<dbReference type="Gene3D" id="3.90.550.10">
    <property type="entry name" value="Spore Coat Polysaccharide Biosynthesis Protein SpsA, Chain A"/>
    <property type="match status" value="1"/>
</dbReference>
<dbReference type="Pfam" id="PF22640">
    <property type="entry name" value="ManC_GMP_beta-helix"/>
    <property type="match status" value="1"/>
</dbReference>
<evidence type="ECO:0000256" key="7">
    <source>
        <dbReference type="ARBA" id="ARBA00023134"/>
    </source>
</evidence>
<comment type="similarity">
    <text evidence="2 9">Belongs to the mannose-6-phosphate isomerase type 2 family.</text>
</comment>
<dbReference type="Proteomes" id="UP000265964">
    <property type="component" value="Unassembled WGS sequence"/>
</dbReference>
<dbReference type="OrthoDB" id="9806359at2"/>
<evidence type="ECO:0000256" key="3">
    <source>
        <dbReference type="ARBA" id="ARBA00012387"/>
    </source>
</evidence>
<dbReference type="InterPro" id="IPR054566">
    <property type="entry name" value="ManC/GMP-like_b-helix"/>
</dbReference>
<dbReference type="InterPro" id="IPR029044">
    <property type="entry name" value="Nucleotide-diphossugar_trans"/>
</dbReference>
<dbReference type="InterPro" id="IPR051161">
    <property type="entry name" value="Mannose-6P_isomerase_type2"/>
</dbReference>
<evidence type="ECO:0000256" key="9">
    <source>
        <dbReference type="RuleBase" id="RU004190"/>
    </source>
</evidence>
<sequence length="471" mass="53498">MEQSKIYPVLLAGGTGTRLWPVSRTSFPKQFQTFFGDKSMLQQTLQRLDGLNVAKPIVVCNEEHRFIAAEQLRQLNLLDNNIILESQGRGTAPAIALAAFEAIQQDEQAVLLVLPADHVILDNEKLKLSITQALSSVFKEKIVTFGIKPTSVETGYGYIEQGEAFLEQSFYVKSFKEKPSKELAQELIASKRYLWNSGMFMFTAKAYLQILEAVDQELYTLCKHAYANAQKDLDFKRVFDQDYSLCKDISIDHAIMEKTTQAVVIPLEVTWSDIGSWEALWSISDKDQYGNVVHGEYLAIDSKNNFVMAENSLISTIGIDNLVIVQTRDAVLIADKSRTQETKAIVKKLQEQQHPTCYEHPHVFRPWGSMLLIDKGERYKVKRISVLPGKKVAMQMHYHHAEHWIIVSGTAQVTVNDQVQLLTENQSIYIPIGVKHSIENIGKLPLDFIEVQSGSYLDDDDVVRFETEFYR</sequence>
<dbReference type="GO" id="GO:0000271">
    <property type="term" value="P:polysaccharide biosynthetic process"/>
    <property type="evidence" value="ECO:0007669"/>
    <property type="project" value="InterPro"/>
</dbReference>
<dbReference type="InterPro" id="IPR001538">
    <property type="entry name" value="Man6P_isomerase-2_C"/>
</dbReference>
<feature type="domain" description="Mannose-6-phosphate isomerase type II C-terminal" evidence="11">
    <location>
        <begin position="358"/>
        <end position="466"/>
    </location>
</feature>
<dbReference type="AlphaFoldDB" id="A0A3A1Y7Z3"/>
<dbReference type="PANTHER" id="PTHR46390">
    <property type="entry name" value="MANNOSE-1-PHOSPHATE GUANYLYLTRANSFERASE"/>
    <property type="match status" value="1"/>
</dbReference>
<evidence type="ECO:0000256" key="2">
    <source>
        <dbReference type="ARBA" id="ARBA00006115"/>
    </source>
</evidence>
<gene>
    <name evidence="13" type="ORF">CKF59_06425</name>
</gene>
<dbReference type="Gene3D" id="2.60.120.10">
    <property type="entry name" value="Jelly Rolls"/>
    <property type="match status" value="1"/>
</dbReference>
<feature type="domain" description="Nucleotidyl transferase" evidence="10">
    <location>
        <begin position="8"/>
        <end position="287"/>
    </location>
</feature>
<keyword evidence="13" id="KW-0413">Isomerase</keyword>
<dbReference type="PANTHER" id="PTHR46390:SF1">
    <property type="entry name" value="MANNOSE-1-PHOSPHATE GUANYLYLTRANSFERASE"/>
    <property type="match status" value="1"/>
</dbReference>
<evidence type="ECO:0000256" key="4">
    <source>
        <dbReference type="ARBA" id="ARBA00022679"/>
    </source>
</evidence>
<organism evidence="13 14">
    <name type="scientific">Psittacicella gerlachiana</name>
    <dbReference type="NCBI Taxonomy" id="2028574"/>
    <lineage>
        <taxon>Bacteria</taxon>
        <taxon>Pseudomonadati</taxon>
        <taxon>Pseudomonadota</taxon>
        <taxon>Gammaproteobacteria</taxon>
        <taxon>Pasteurellales</taxon>
        <taxon>Psittacicellaceae</taxon>
        <taxon>Psittacicella</taxon>
    </lineage>
</organism>
<dbReference type="CDD" id="cd02509">
    <property type="entry name" value="GDP-M1P_Guanylyltransferase"/>
    <property type="match status" value="1"/>
</dbReference>
<dbReference type="FunFam" id="3.90.550.10:FF:000046">
    <property type="entry name" value="Mannose-1-phosphate guanylyltransferase (GDP)"/>
    <property type="match status" value="1"/>
</dbReference>
<protein>
    <recommendedName>
        <fullName evidence="3">mannose-1-phosphate guanylyltransferase</fullName>
        <ecNumber evidence="3">2.7.7.13</ecNumber>
    </recommendedName>
</protein>
<name>A0A3A1Y7Z3_9GAMM</name>
<keyword evidence="6" id="KW-0547">Nucleotide-binding</keyword>
<dbReference type="GO" id="GO:0005525">
    <property type="term" value="F:GTP binding"/>
    <property type="evidence" value="ECO:0007669"/>
    <property type="project" value="UniProtKB-KW"/>
</dbReference>
<evidence type="ECO:0000256" key="8">
    <source>
        <dbReference type="ARBA" id="ARBA00047343"/>
    </source>
</evidence>
<dbReference type="FunFam" id="2.60.120.10:FF:000032">
    <property type="entry name" value="Mannose-1-phosphate guanylyltransferase/mannose-6-phosphate isomerase"/>
    <property type="match status" value="1"/>
</dbReference>
<dbReference type="RefSeq" id="WP_119535126.1">
    <property type="nucleotide sequence ID" value="NZ_NRJF01000197.1"/>
</dbReference>
<evidence type="ECO:0000259" key="10">
    <source>
        <dbReference type="Pfam" id="PF00483"/>
    </source>
</evidence>
<feature type="domain" description="MannoseP isomerase/GMP-like beta-helix" evidence="12">
    <location>
        <begin position="295"/>
        <end position="349"/>
    </location>
</feature>
<comment type="pathway">
    <text evidence="1">Nucleotide-sugar biosynthesis; GDP-alpha-D-mannose biosynthesis; GDP-alpha-D-mannose from alpha-D-mannose 1-phosphate (GTP route): step 1/1.</text>
</comment>
<dbReference type="SUPFAM" id="SSF53448">
    <property type="entry name" value="Nucleotide-diphospho-sugar transferases"/>
    <property type="match status" value="1"/>
</dbReference>
<dbReference type="SUPFAM" id="SSF51182">
    <property type="entry name" value="RmlC-like cupins"/>
    <property type="match status" value="1"/>
</dbReference>
<dbReference type="InterPro" id="IPR005835">
    <property type="entry name" value="NTP_transferase_dom"/>
</dbReference>
<dbReference type="GO" id="GO:0009298">
    <property type="term" value="P:GDP-mannose biosynthetic process"/>
    <property type="evidence" value="ECO:0007669"/>
    <property type="project" value="UniProtKB-UniPathway"/>
</dbReference>
<reference evidence="13 14" key="1">
    <citation type="submission" date="2017-08" db="EMBL/GenBank/DDBJ databases">
        <title>Reclassification of Bisgaard taxon 37 and 44.</title>
        <authorList>
            <person name="Christensen H."/>
        </authorList>
    </citation>
    <scope>NUCLEOTIDE SEQUENCE [LARGE SCALE GENOMIC DNA]</scope>
    <source>
        <strain evidence="13 14">EEAB3T1</strain>
    </source>
</reference>
<comment type="caution">
    <text evidence="13">The sequence shown here is derived from an EMBL/GenBank/DDBJ whole genome shotgun (WGS) entry which is preliminary data.</text>
</comment>
<accession>A0A3A1Y7Z3</accession>
<dbReference type="InterPro" id="IPR014710">
    <property type="entry name" value="RmlC-like_jellyroll"/>
</dbReference>
<dbReference type="InterPro" id="IPR049577">
    <property type="entry name" value="GMPP_N"/>
</dbReference>
<dbReference type="InterPro" id="IPR006375">
    <property type="entry name" value="Man1P_GuaTrfase/Man6P_Isoase"/>
</dbReference>
<evidence type="ECO:0000313" key="13">
    <source>
        <dbReference type="EMBL" id="RIY33360.1"/>
    </source>
</evidence>
<comment type="catalytic activity">
    <reaction evidence="8">
        <text>alpha-D-mannose 1-phosphate + GTP + H(+) = GDP-alpha-D-mannose + diphosphate</text>
        <dbReference type="Rhea" id="RHEA:15229"/>
        <dbReference type="ChEBI" id="CHEBI:15378"/>
        <dbReference type="ChEBI" id="CHEBI:33019"/>
        <dbReference type="ChEBI" id="CHEBI:37565"/>
        <dbReference type="ChEBI" id="CHEBI:57527"/>
        <dbReference type="ChEBI" id="CHEBI:58409"/>
        <dbReference type="EC" id="2.7.7.13"/>
    </reaction>
</comment>
<evidence type="ECO:0000313" key="14">
    <source>
        <dbReference type="Proteomes" id="UP000265964"/>
    </source>
</evidence>
<dbReference type="Pfam" id="PF00483">
    <property type="entry name" value="NTP_transferase"/>
    <property type="match status" value="1"/>
</dbReference>
<evidence type="ECO:0000256" key="6">
    <source>
        <dbReference type="ARBA" id="ARBA00022741"/>
    </source>
</evidence>
<keyword evidence="7" id="KW-0342">GTP-binding</keyword>
<proteinExistence type="inferred from homology"/>